<dbReference type="Proteomes" id="UP000645555">
    <property type="component" value="Unassembled WGS sequence"/>
</dbReference>
<protein>
    <submittedName>
        <fullName evidence="2">Esterase</fullName>
    </submittedName>
</protein>
<evidence type="ECO:0000256" key="1">
    <source>
        <dbReference type="SAM" id="MobiDB-lite"/>
    </source>
</evidence>
<dbReference type="AlphaFoldDB" id="A0A918NTU2"/>
<dbReference type="EMBL" id="BMWD01000041">
    <property type="protein sequence ID" value="GGX94557.1"/>
    <property type="molecule type" value="Genomic_DNA"/>
</dbReference>
<feature type="region of interest" description="Disordered" evidence="1">
    <location>
        <begin position="497"/>
        <end position="531"/>
    </location>
</feature>
<organism evidence="2 3">
    <name type="scientific">Streptomyces fructofermentans</name>
    <dbReference type="NCBI Taxonomy" id="152141"/>
    <lineage>
        <taxon>Bacteria</taxon>
        <taxon>Bacillati</taxon>
        <taxon>Actinomycetota</taxon>
        <taxon>Actinomycetes</taxon>
        <taxon>Kitasatosporales</taxon>
        <taxon>Streptomycetaceae</taxon>
        <taxon>Streptomyces</taxon>
    </lineage>
</organism>
<comment type="caution">
    <text evidence="2">The sequence shown here is derived from an EMBL/GenBank/DDBJ whole genome shotgun (WGS) entry which is preliminary data.</text>
</comment>
<gene>
    <name evidence="2" type="ORF">GCM10010515_71790</name>
</gene>
<feature type="region of interest" description="Disordered" evidence="1">
    <location>
        <begin position="120"/>
        <end position="140"/>
    </location>
</feature>
<dbReference type="PANTHER" id="PTHR37017">
    <property type="entry name" value="AB HYDROLASE-1 DOMAIN-CONTAINING PROTEIN-RELATED"/>
    <property type="match status" value="1"/>
</dbReference>
<dbReference type="RefSeq" id="WP_229916904.1">
    <property type="nucleotide sequence ID" value="NZ_BMWD01000041.1"/>
</dbReference>
<accession>A0A918NTU2</accession>
<dbReference type="Gene3D" id="3.40.50.1820">
    <property type="entry name" value="alpha/beta hydrolase"/>
    <property type="match status" value="2"/>
</dbReference>
<dbReference type="InterPro" id="IPR029058">
    <property type="entry name" value="AB_hydrolase_fold"/>
</dbReference>
<name>A0A918NTU2_9ACTN</name>
<reference evidence="2" key="2">
    <citation type="submission" date="2020-09" db="EMBL/GenBank/DDBJ databases">
        <authorList>
            <person name="Sun Q."/>
            <person name="Ohkuma M."/>
        </authorList>
    </citation>
    <scope>NUCLEOTIDE SEQUENCE</scope>
    <source>
        <strain evidence="2">JCM 4956</strain>
    </source>
</reference>
<dbReference type="PANTHER" id="PTHR37017:SF11">
    <property type="entry name" value="ESTERASE_LIPASE_THIOESTERASE DOMAIN-CONTAINING PROTEIN"/>
    <property type="match status" value="1"/>
</dbReference>
<evidence type="ECO:0000313" key="2">
    <source>
        <dbReference type="EMBL" id="GGX94557.1"/>
    </source>
</evidence>
<keyword evidence="3" id="KW-1185">Reference proteome</keyword>
<dbReference type="SUPFAM" id="SSF53474">
    <property type="entry name" value="alpha/beta-Hydrolases"/>
    <property type="match status" value="2"/>
</dbReference>
<sequence>MSDFILVSGPFTDDRIWSEVAGRLRASGARAHPVALSRQPDADLQTHTEDVIRLIDSLDPAGQSVLVGHDYAIHPVLAAADRRPERVARIVNLDAGLPQDGDAPMALVPDPSVRELLRTRGESEPIPPPGPGQWQRWGSTEGLSGRHLEQLSRQSAPQPPCTLTRPLRLTGAATALPTTGILCTAGGTTLELVEALVRTGPPQFRRLADPDVRFFELPTGHWPMLSHPDELAAVLLRAAAGEGRRLTAPEDEQPFLRPFLLDTPERPQERHGRVDLHLPEPGTPQEPMPAVLFVHGGPIPPDLAPTPRDWPFYLGYARHTAGLGAVAAVVDHRLHHITDYAQAAHDVAEALELLRADPRVDESRIALWIFSGAGLLAAHWLTDPPPWLRCLALTYPILAPLPGWGAVEDRFAPVGALRSAAAAPPPIVLTRAGRETPQIAATVAQFVAAAHETKTPLDLIDVPDGLHGFEIHEPTDEARDAVTRAARTVLAHLAHPHDACPRPGVPASTAPGPYHRSRTGPAPVVTATGGP</sequence>
<evidence type="ECO:0000313" key="3">
    <source>
        <dbReference type="Proteomes" id="UP000645555"/>
    </source>
</evidence>
<dbReference type="InterPro" id="IPR052897">
    <property type="entry name" value="Sec-Metab_Biosynth_Hydrolase"/>
</dbReference>
<proteinExistence type="predicted"/>
<reference evidence="2" key="1">
    <citation type="journal article" date="2014" name="Int. J. Syst. Evol. Microbiol.">
        <title>Complete genome sequence of Corynebacterium casei LMG S-19264T (=DSM 44701T), isolated from a smear-ripened cheese.</title>
        <authorList>
            <consortium name="US DOE Joint Genome Institute (JGI-PGF)"/>
            <person name="Walter F."/>
            <person name="Albersmeier A."/>
            <person name="Kalinowski J."/>
            <person name="Ruckert C."/>
        </authorList>
    </citation>
    <scope>NUCLEOTIDE SEQUENCE</scope>
    <source>
        <strain evidence="2">JCM 4956</strain>
    </source>
</reference>